<dbReference type="PROSITE" id="PS51820">
    <property type="entry name" value="PA14"/>
    <property type="match status" value="1"/>
</dbReference>
<dbReference type="EMBL" id="JBHSOG010000049">
    <property type="protein sequence ID" value="MFC5770173.1"/>
    <property type="molecule type" value="Genomic_DNA"/>
</dbReference>
<dbReference type="InterPro" id="IPR013424">
    <property type="entry name" value="Ice-binding_C"/>
</dbReference>
<evidence type="ECO:0000256" key="1">
    <source>
        <dbReference type="SAM" id="SignalP"/>
    </source>
</evidence>
<dbReference type="RefSeq" id="WP_157748618.1">
    <property type="nucleotide sequence ID" value="NZ_JBHSOG010000049.1"/>
</dbReference>
<feature type="signal peptide" evidence="1">
    <location>
        <begin position="1"/>
        <end position="25"/>
    </location>
</feature>
<keyword evidence="1" id="KW-0732">Signal</keyword>
<evidence type="ECO:0000313" key="4">
    <source>
        <dbReference type="Proteomes" id="UP001595974"/>
    </source>
</evidence>
<proteinExistence type="predicted"/>
<evidence type="ECO:0000259" key="2">
    <source>
        <dbReference type="PROSITE" id="PS51820"/>
    </source>
</evidence>
<protein>
    <submittedName>
        <fullName evidence="3">PEP-CTERM sorting domain-containing protein</fullName>
    </submittedName>
</protein>
<evidence type="ECO:0000313" key="3">
    <source>
        <dbReference type="EMBL" id="MFC5770173.1"/>
    </source>
</evidence>
<organism evidence="3 4">
    <name type="scientific">Thauera sinica</name>
    <dbReference type="NCBI Taxonomy" id="2665146"/>
    <lineage>
        <taxon>Bacteria</taxon>
        <taxon>Pseudomonadati</taxon>
        <taxon>Pseudomonadota</taxon>
        <taxon>Betaproteobacteria</taxon>
        <taxon>Rhodocyclales</taxon>
        <taxon>Zoogloeaceae</taxon>
        <taxon>Thauera</taxon>
    </lineage>
</organism>
<feature type="chain" id="PRO_5046753416" evidence="1">
    <location>
        <begin position="26"/>
        <end position="288"/>
    </location>
</feature>
<reference evidence="4" key="1">
    <citation type="journal article" date="2019" name="Int. J. Syst. Evol. Microbiol.">
        <title>The Global Catalogue of Microorganisms (GCM) 10K type strain sequencing project: providing services to taxonomists for standard genome sequencing and annotation.</title>
        <authorList>
            <consortium name="The Broad Institute Genomics Platform"/>
            <consortium name="The Broad Institute Genome Sequencing Center for Infectious Disease"/>
            <person name="Wu L."/>
            <person name="Ma J."/>
        </authorList>
    </citation>
    <scope>NUCLEOTIDE SEQUENCE [LARGE SCALE GENOMIC DNA]</scope>
    <source>
        <strain evidence="4">SHR3</strain>
    </source>
</reference>
<dbReference type="Proteomes" id="UP001595974">
    <property type="component" value="Unassembled WGS sequence"/>
</dbReference>
<name>A0ABW1AS90_9RHOO</name>
<accession>A0ABW1AS90</accession>
<keyword evidence="4" id="KW-1185">Reference proteome</keyword>
<sequence length="288" mass="30151">MSALFRSIQAALAAIAVVSAQGAIAAPALNPLSTAAQAVGDGLSATWVQVRDDARFSSQPWAEPGQAPMPIGSYGWGDGIWGTVDVPYLQGLADGDPRIVGRVSGTSAISFANATYNDLAAGGAYGTWGYDYARTLAPIIGLTGQQTNYAASFTGYIYIAAAGLYDFGLFADDGFVFSLSGSDGEYSVAHSTHAGSTNGRDYYTLSGANGDSAVELAIGYYGVSLDYYNRLEAGVIDLAWWQPGSEAWHSIGTDNLFDQLPVSSVPEPSVPAMIGVGGLVMLLRRRRM</sequence>
<feature type="domain" description="PA14" evidence="2">
    <location>
        <begin position="101"/>
        <end position="255"/>
    </location>
</feature>
<dbReference type="Gene3D" id="2.60.120.1560">
    <property type="match status" value="1"/>
</dbReference>
<dbReference type="NCBIfam" id="TIGR02595">
    <property type="entry name" value="PEP_CTERM"/>
    <property type="match status" value="1"/>
</dbReference>
<comment type="caution">
    <text evidence="3">The sequence shown here is derived from an EMBL/GenBank/DDBJ whole genome shotgun (WGS) entry which is preliminary data.</text>
</comment>
<gene>
    <name evidence="3" type="ORF">ACFPTN_12395</name>
</gene>
<dbReference type="InterPro" id="IPR037524">
    <property type="entry name" value="PA14/GLEYA"/>
</dbReference>